<protein>
    <submittedName>
        <fullName evidence="1">Uncharacterized protein</fullName>
    </submittedName>
</protein>
<dbReference type="Proteomes" id="UP001372338">
    <property type="component" value="Unassembled WGS sequence"/>
</dbReference>
<proteinExistence type="predicted"/>
<name>A0AAN9EP18_CROPI</name>
<keyword evidence="2" id="KW-1185">Reference proteome</keyword>
<reference evidence="1 2" key="1">
    <citation type="submission" date="2024-01" db="EMBL/GenBank/DDBJ databases">
        <title>The genomes of 5 underutilized Papilionoideae crops provide insights into root nodulation and disease resistanc.</title>
        <authorList>
            <person name="Yuan L."/>
        </authorList>
    </citation>
    <scope>NUCLEOTIDE SEQUENCE [LARGE SCALE GENOMIC DNA]</scope>
    <source>
        <strain evidence="1">ZHUSHIDOU_FW_LH</strain>
        <tissue evidence="1">Leaf</tissue>
    </source>
</reference>
<gene>
    <name evidence="1" type="ORF">RIF29_27426</name>
</gene>
<accession>A0AAN9EP18</accession>
<comment type="caution">
    <text evidence="1">The sequence shown here is derived from an EMBL/GenBank/DDBJ whole genome shotgun (WGS) entry which is preliminary data.</text>
</comment>
<dbReference type="EMBL" id="JAYWIO010000005">
    <property type="protein sequence ID" value="KAK7261122.1"/>
    <property type="molecule type" value="Genomic_DNA"/>
</dbReference>
<evidence type="ECO:0000313" key="2">
    <source>
        <dbReference type="Proteomes" id="UP001372338"/>
    </source>
</evidence>
<sequence length="110" mass="12826">MYIQTTLTILVNETEILTRTRRRRVPARSEVVGPVNINWHDDDDIWDFNMSECKYDDCGDPEFSCRWCGAKFWLRERLALSSKTNPVYSLCCGSGKVQLPLRANKIKIRL</sequence>
<evidence type="ECO:0000313" key="1">
    <source>
        <dbReference type="EMBL" id="KAK7261122.1"/>
    </source>
</evidence>
<organism evidence="1 2">
    <name type="scientific">Crotalaria pallida</name>
    <name type="common">Smooth rattlebox</name>
    <name type="synonym">Crotalaria striata</name>
    <dbReference type="NCBI Taxonomy" id="3830"/>
    <lineage>
        <taxon>Eukaryota</taxon>
        <taxon>Viridiplantae</taxon>
        <taxon>Streptophyta</taxon>
        <taxon>Embryophyta</taxon>
        <taxon>Tracheophyta</taxon>
        <taxon>Spermatophyta</taxon>
        <taxon>Magnoliopsida</taxon>
        <taxon>eudicotyledons</taxon>
        <taxon>Gunneridae</taxon>
        <taxon>Pentapetalae</taxon>
        <taxon>rosids</taxon>
        <taxon>fabids</taxon>
        <taxon>Fabales</taxon>
        <taxon>Fabaceae</taxon>
        <taxon>Papilionoideae</taxon>
        <taxon>50 kb inversion clade</taxon>
        <taxon>genistoids sensu lato</taxon>
        <taxon>core genistoids</taxon>
        <taxon>Crotalarieae</taxon>
        <taxon>Crotalaria</taxon>
    </lineage>
</organism>
<dbReference type="AlphaFoldDB" id="A0AAN9EP18"/>